<gene>
    <name evidence="1" type="ORF">AZJ70_05125</name>
</gene>
<evidence type="ECO:0000313" key="1">
    <source>
        <dbReference type="EMBL" id="TVW84910.1"/>
    </source>
</evidence>
<dbReference type="Proteomes" id="UP000320896">
    <property type="component" value="Unassembled WGS sequence"/>
</dbReference>
<protein>
    <submittedName>
        <fullName evidence="1">Uncharacterized protein</fullName>
    </submittedName>
</protein>
<sequence length="68" mass="8102">MFEKEGRTIPTSTHYKADLQDREPISDNIPIIYSRMKTAQFDWRIQTNFSQCFRNKGLLFQLQPTIVH</sequence>
<name>A0A559EHV5_STREE</name>
<proteinExistence type="predicted"/>
<accession>A0A559EHV5</accession>
<dbReference type="EMBL" id="VMWH01000048">
    <property type="protein sequence ID" value="TVW84910.1"/>
    <property type="molecule type" value="Genomic_DNA"/>
</dbReference>
<comment type="caution">
    <text evidence="1">The sequence shown here is derived from an EMBL/GenBank/DDBJ whole genome shotgun (WGS) entry which is preliminary data.</text>
</comment>
<reference evidence="1 2" key="1">
    <citation type="submission" date="2019-07" db="EMBL/GenBank/DDBJ databases">
        <authorList>
            <person name="Mohale T."/>
        </authorList>
    </citation>
    <scope>NUCLEOTIDE SEQUENCE [LARGE SCALE GENOMIC DNA]</scope>
    <source>
        <strain evidence="1 2">NTPn 126</strain>
    </source>
</reference>
<evidence type="ECO:0000313" key="2">
    <source>
        <dbReference type="Proteomes" id="UP000320896"/>
    </source>
</evidence>
<organism evidence="1 2">
    <name type="scientific">Streptococcus pneumoniae</name>
    <dbReference type="NCBI Taxonomy" id="1313"/>
    <lineage>
        <taxon>Bacteria</taxon>
        <taxon>Bacillati</taxon>
        <taxon>Bacillota</taxon>
        <taxon>Bacilli</taxon>
        <taxon>Lactobacillales</taxon>
        <taxon>Streptococcaceae</taxon>
        <taxon>Streptococcus</taxon>
    </lineage>
</organism>
<dbReference type="AlphaFoldDB" id="A0A559EHV5"/>